<reference evidence="8 9" key="1">
    <citation type="submission" date="2014-03" db="EMBL/GenBank/DDBJ databases">
        <title>Genome of Paenirhodobacter enshiensis DW2-9.</title>
        <authorList>
            <person name="Wang D."/>
            <person name="Wang G."/>
        </authorList>
    </citation>
    <scope>NUCLEOTIDE SEQUENCE [LARGE SCALE GENOMIC DNA]</scope>
    <source>
        <strain evidence="8 9">DW2-9</strain>
    </source>
</reference>
<dbReference type="PANTHER" id="PTHR43060:SF15">
    <property type="entry name" value="3-HYDROXYISOBUTYRATE DEHYDROGENASE-LIKE 1, MITOCHONDRIAL-RELATED"/>
    <property type="match status" value="1"/>
</dbReference>
<evidence type="ECO:0000256" key="5">
    <source>
        <dbReference type="SAM" id="SignalP"/>
    </source>
</evidence>
<evidence type="ECO:0000313" key="8">
    <source>
        <dbReference type="EMBL" id="KFI27223.1"/>
    </source>
</evidence>
<dbReference type="InterPro" id="IPR008927">
    <property type="entry name" value="6-PGluconate_DH-like_C_sf"/>
</dbReference>
<dbReference type="GO" id="GO:0016054">
    <property type="term" value="P:organic acid catabolic process"/>
    <property type="evidence" value="ECO:0007669"/>
    <property type="project" value="UniProtKB-ARBA"/>
</dbReference>
<sequence length="294" mass="29779">MAKVAFLGLGVMGFPMAGHLAGAGHAVTVYNRNPAKAAAWVGKFGPRFGATSAPTPAEAAAGCDFVMACVGNDDDLRAVCTGPGGAFSGMAPGAVFVDHTTVSARVSRELAGVAAAQGLGYVDAPVSGGQAGAESGALSVMCGGSEADYARAEPVIAAYAKACRRMGDVGAGQLTKMCNQIAIAGVVQGLAESLHFAEKAGLAIPEVVAAISQGAAGSWQMSNRAGTMAEGKYDFGFAVDWMRKDLGICLATADDTGASLPLTALVDQFYKEVQAMGGHRWDTSALIARLRKLG</sequence>
<feature type="domain" description="3-hydroxyisobutyrate dehydrogenase-like NAD-binding" evidence="7">
    <location>
        <begin position="170"/>
        <end position="288"/>
    </location>
</feature>
<protein>
    <submittedName>
        <fullName evidence="8">Oxidoreductase</fullName>
    </submittedName>
</protein>
<dbReference type="SUPFAM" id="SSF48179">
    <property type="entry name" value="6-phosphogluconate dehydrogenase C-terminal domain-like"/>
    <property type="match status" value="1"/>
</dbReference>
<dbReference type="InterPro" id="IPR013328">
    <property type="entry name" value="6PGD_dom2"/>
</dbReference>
<dbReference type="GO" id="GO:0051287">
    <property type="term" value="F:NAD binding"/>
    <property type="evidence" value="ECO:0007669"/>
    <property type="project" value="InterPro"/>
</dbReference>
<evidence type="ECO:0000259" key="7">
    <source>
        <dbReference type="Pfam" id="PF14833"/>
    </source>
</evidence>
<dbReference type="eggNOG" id="COG2084">
    <property type="taxonomic scope" value="Bacteria"/>
</dbReference>
<dbReference type="InterPro" id="IPR029154">
    <property type="entry name" value="HIBADH-like_NADP-bd"/>
</dbReference>
<dbReference type="AlphaFoldDB" id="A0A086XYX3"/>
<accession>A0A086XYX3</accession>
<feature type="domain" description="6-phosphogluconate dehydrogenase NADP-binding" evidence="6">
    <location>
        <begin position="3"/>
        <end position="165"/>
    </location>
</feature>
<evidence type="ECO:0000256" key="2">
    <source>
        <dbReference type="ARBA" id="ARBA00023002"/>
    </source>
</evidence>
<feature type="signal peptide" evidence="5">
    <location>
        <begin position="1"/>
        <end position="17"/>
    </location>
</feature>
<evidence type="ECO:0000313" key="9">
    <source>
        <dbReference type="Proteomes" id="UP000028824"/>
    </source>
</evidence>
<dbReference type="SUPFAM" id="SSF51735">
    <property type="entry name" value="NAD(P)-binding Rossmann-fold domains"/>
    <property type="match status" value="1"/>
</dbReference>
<evidence type="ECO:0000256" key="4">
    <source>
        <dbReference type="PIRSR" id="PIRSR000103-1"/>
    </source>
</evidence>
<dbReference type="InterPro" id="IPR002204">
    <property type="entry name" value="3-OH-isobutyrate_DH-rel_CS"/>
</dbReference>
<evidence type="ECO:0000256" key="3">
    <source>
        <dbReference type="ARBA" id="ARBA00023027"/>
    </source>
</evidence>
<keyword evidence="5" id="KW-0732">Signal</keyword>
<comment type="caution">
    <text evidence="8">The sequence shown here is derived from an EMBL/GenBank/DDBJ whole genome shotgun (WGS) entry which is preliminary data.</text>
</comment>
<feature type="chain" id="PRO_5001817265" evidence="5">
    <location>
        <begin position="18"/>
        <end position="294"/>
    </location>
</feature>
<dbReference type="GO" id="GO:0016491">
    <property type="term" value="F:oxidoreductase activity"/>
    <property type="evidence" value="ECO:0007669"/>
    <property type="project" value="UniProtKB-KW"/>
</dbReference>
<dbReference type="InterPro" id="IPR036291">
    <property type="entry name" value="NAD(P)-bd_dom_sf"/>
</dbReference>
<dbReference type="PROSITE" id="PS00895">
    <property type="entry name" value="3_HYDROXYISOBUT_DH"/>
    <property type="match status" value="1"/>
</dbReference>
<comment type="similarity">
    <text evidence="1">Belongs to the HIBADH-related family.</text>
</comment>
<dbReference type="Proteomes" id="UP000028824">
    <property type="component" value="Unassembled WGS sequence"/>
</dbReference>
<keyword evidence="2" id="KW-0560">Oxidoreductase</keyword>
<dbReference type="PIRSF" id="PIRSF000103">
    <property type="entry name" value="HIBADH"/>
    <property type="match status" value="1"/>
</dbReference>
<dbReference type="InterPro" id="IPR015815">
    <property type="entry name" value="HIBADH-related"/>
</dbReference>
<gene>
    <name evidence="8" type="ORF">CG50_00310</name>
</gene>
<proteinExistence type="inferred from homology"/>
<dbReference type="GO" id="GO:0050661">
    <property type="term" value="F:NADP binding"/>
    <property type="evidence" value="ECO:0007669"/>
    <property type="project" value="InterPro"/>
</dbReference>
<evidence type="ECO:0000259" key="6">
    <source>
        <dbReference type="Pfam" id="PF03446"/>
    </source>
</evidence>
<dbReference type="STRING" id="1105367.CG50_00310"/>
<dbReference type="Gene3D" id="3.40.50.720">
    <property type="entry name" value="NAD(P)-binding Rossmann-like Domain"/>
    <property type="match status" value="1"/>
</dbReference>
<evidence type="ECO:0000256" key="1">
    <source>
        <dbReference type="ARBA" id="ARBA00009080"/>
    </source>
</evidence>
<dbReference type="InterPro" id="IPR006115">
    <property type="entry name" value="6PGDH_NADP-bd"/>
</dbReference>
<dbReference type="RefSeq" id="WP_036636820.1">
    <property type="nucleotide sequence ID" value="NZ_JAYRMG010000001.1"/>
</dbReference>
<dbReference type="Pfam" id="PF03446">
    <property type="entry name" value="NAD_binding_2"/>
    <property type="match status" value="1"/>
</dbReference>
<dbReference type="PANTHER" id="PTHR43060">
    <property type="entry name" value="3-HYDROXYISOBUTYRATE DEHYDROGENASE-LIKE 1, MITOCHONDRIAL-RELATED"/>
    <property type="match status" value="1"/>
</dbReference>
<dbReference type="EMBL" id="JFZB01000010">
    <property type="protein sequence ID" value="KFI27223.1"/>
    <property type="molecule type" value="Genomic_DNA"/>
</dbReference>
<dbReference type="Gene3D" id="1.10.1040.10">
    <property type="entry name" value="N-(1-d-carboxylethyl)-l-norvaline Dehydrogenase, domain 2"/>
    <property type="match status" value="1"/>
</dbReference>
<dbReference type="Pfam" id="PF14833">
    <property type="entry name" value="NAD_binding_11"/>
    <property type="match status" value="1"/>
</dbReference>
<keyword evidence="3" id="KW-0520">NAD</keyword>
<keyword evidence="9" id="KW-1185">Reference proteome</keyword>
<organism evidence="8 9">
    <name type="scientific">Paenirhodobacter enshiensis</name>
    <dbReference type="NCBI Taxonomy" id="1105367"/>
    <lineage>
        <taxon>Bacteria</taxon>
        <taxon>Pseudomonadati</taxon>
        <taxon>Pseudomonadota</taxon>
        <taxon>Alphaproteobacteria</taxon>
        <taxon>Rhodobacterales</taxon>
        <taxon>Rhodobacter group</taxon>
        <taxon>Paenirhodobacter</taxon>
    </lineage>
</organism>
<name>A0A086XYX3_9RHOB</name>
<dbReference type="OrthoDB" id="9812907at2"/>
<feature type="active site" evidence="4">
    <location>
        <position position="176"/>
    </location>
</feature>